<evidence type="ECO:0000313" key="1">
    <source>
        <dbReference type="EMBL" id="BCS94488.1"/>
    </source>
</evidence>
<accession>A0ABN6EXX0</accession>
<name>A0ABN6EXX0_9BACT</name>
<protein>
    <submittedName>
        <fullName evidence="1">Uncharacterized protein</fullName>
    </submittedName>
</protein>
<dbReference type="Proteomes" id="UP001320148">
    <property type="component" value="Chromosome"/>
</dbReference>
<sequence>MTNNSLYRQAFEIVSPGAKLADLMGKQSMRATFNLSDLAIRTLGIVSRLLGIKTKVHSTNPDISGSSD</sequence>
<reference evidence="1 2" key="1">
    <citation type="submission" date="2021-02" db="EMBL/GenBank/DDBJ databases">
        <title>Complete genome of Desulfoluna sp. strain ASN36.</title>
        <authorList>
            <person name="Takahashi A."/>
            <person name="Kojima H."/>
            <person name="Fukui M."/>
        </authorList>
    </citation>
    <scope>NUCLEOTIDE SEQUENCE [LARGE SCALE GENOMIC DNA]</scope>
    <source>
        <strain evidence="1 2">ASN36</strain>
    </source>
</reference>
<organism evidence="1 2">
    <name type="scientific">Desulfoluna limicola</name>
    <dbReference type="NCBI Taxonomy" id="2810562"/>
    <lineage>
        <taxon>Bacteria</taxon>
        <taxon>Pseudomonadati</taxon>
        <taxon>Thermodesulfobacteriota</taxon>
        <taxon>Desulfobacteria</taxon>
        <taxon>Desulfobacterales</taxon>
        <taxon>Desulfolunaceae</taxon>
        <taxon>Desulfoluna</taxon>
    </lineage>
</organism>
<dbReference type="EMBL" id="AP024488">
    <property type="protein sequence ID" value="BCS94488.1"/>
    <property type="molecule type" value="Genomic_DNA"/>
</dbReference>
<proteinExistence type="predicted"/>
<dbReference type="RefSeq" id="WP_236890803.1">
    <property type="nucleotide sequence ID" value="NZ_AP024488.1"/>
</dbReference>
<evidence type="ECO:0000313" key="2">
    <source>
        <dbReference type="Proteomes" id="UP001320148"/>
    </source>
</evidence>
<keyword evidence="2" id="KW-1185">Reference proteome</keyword>
<gene>
    <name evidence="1" type="ORF">DSLASN_01200</name>
</gene>